<dbReference type="GO" id="GO:0003676">
    <property type="term" value="F:nucleic acid binding"/>
    <property type="evidence" value="ECO:0007669"/>
    <property type="project" value="InterPro"/>
</dbReference>
<dbReference type="AlphaFoldDB" id="A0AA39XYN9"/>
<evidence type="ECO:0000313" key="3">
    <source>
        <dbReference type="Proteomes" id="UP001175001"/>
    </source>
</evidence>
<evidence type="ECO:0000313" key="2">
    <source>
        <dbReference type="EMBL" id="KAK0642748.1"/>
    </source>
</evidence>
<evidence type="ECO:0000256" key="1">
    <source>
        <dbReference type="SAM" id="Coils"/>
    </source>
</evidence>
<dbReference type="InterPro" id="IPR012337">
    <property type="entry name" value="RNaseH-like_sf"/>
</dbReference>
<organism evidence="2 3">
    <name type="scientific">Lasiodiplodia hormozganensis</name>
    <dbReference type="NCBI Taxonomy" id="869390"/>
    <lineage>
        <taxon>Eukaryota</taxon>
        <taxon>Fungi</taxon>
        <taxon>Dikarya</taxon>
        <taxon>Ascomycota</taxon>
        <taxon>Pezizomycotina</taxon>
        <taxon>Dothideomycetes</taxon>
        <taxon>Dothideomycetes incertae sedis</taxon>
        <taxon>Botryosphaeriales</taxon>
        <taxon>Botryosphaeriaceae</taxon>
        <taxon>Lasiodiplodia</taxon>
    </lineage>
</organism>
<sequence length="256" mass="29253">MAAQGSYQFLGKAEYASTAAEGMKIARRVKPTAGRLDLWTDQSSRGDSYKVGLAVAFKRHDYPQWREHYTRLESDDKMPSKEAELRAVDFGLRQGKRWLRADDNKLDLYCEVREVVDRIRDYQPGDGLWGEDACKSIHQTVAEIQQNKHWAEEGVPCVVRLTLVKAHAHRKTGGGDGGYPIMGNCWADYWADYWASVVVDDGQSKSQSQEQVDWDIRQMIEKRQKEDLASLKQEMEEIEAALAAEKAMSEEQMMNE</sequence>
<dbReference type="SUPFAM" id="SSF53098">
    <property type="entry name" value="Ribonuclease H-like"/>
    <property type="match status" value="1"/>
</dbReference>
<reference evidence="2" key="1">
    <citation type="submission" date="2023-06" db="EMBL/GenBank/DDBJ databases">
        <title>Multi-omics analyses reveal the molecular pathogenesis toolkit of Lasiodiplodia hormozganensis, a cross-kingdom pathogen.</title>
        <authorList>
            <person name="Felix C."/>
            <person name="Meneses R."/>
            <person name="Goncalves M.F.M."/>
            <person name="Tilleman L."/>
            <person name="Duarte A.S."/>
            <person name="Jorrin-Novo J.V."/>
            <person name="Van De Peer Y."/>
            <person name="Deforce D."/>
            <person name="Van Nieuwerburgh F."/>
            <person name="Esteves A.C."/>
            <person name="Alves A."/>
        </authorList>
    </citation>
    <scope>NUCLEOTIDE SEQUENCE</scope>
    <source>
        <strain evidence="2">CBS 339.90</strain>
    </source>
</reference>
<gene>
    <name evidence="2" type="ORF">DIS24_g8762</name>
</gene>
<name>A0AA39XYN9_9PEZI</name>
<feature type="coiled-coil region" evidence="1">
    <location>
        <begin position="221"/>
        <end position="251"/>
    </location>
</feature>
<keyword evidence="1" id="KW-0175">Coiled coil</keyword>
<dbReference type="Proteomes" id="UP001175001">
    <property type="component" value="Unassembled WGS sequence"/>
</dbReference>
<dbReference type="Gene3D" id="3.30.420.10">
    <property type="entry name" value="Ribonuclease H-like superfamily/Ribonuclease H"/>
    <property type="match status" value="1"/>
</dbReference>
<dbReference type="EMBL" id="JAUJDW010000068">
    <property type="protein sequence ID" value="KAK0642748.1"/>
    <property type="molecule type" value="Genomic_DNA"/>
</dbReference>
<keyword evidence="3" id="KW-1185">Reference proteome</keyword>
<dbReference type="InterPro" id="IPR036397">
    <property type="entry name" value="RNaseH_sf"/>
</dbReference>
<proteinExistence type="predicted"/>
<protein>
    <submittedName>
        <fullName evidence="2">Uncharacterized protein</fullName>
    </submittedName>
</protein>
<accession>A0AA39XYN9</accession>
<comment type="caution">
    <text evidence="2">The sequence shown here is derived from an EMBL/GenBank/DDBJ whole genome shotgun (WGS) entry which is preliminary data.</text>
</comment>